<proteinExistence type="predicted"/>
<dbReference type="PROSITE" id="PS51257">
    <property type="entry name" value="PROKAR_LIPOPROTEIN"/>
    <property type="match status" value="1"/>
</dbReference>
<protein>
    <submittedName>
        <fullName evidence="1">Uncharacterized protein</fullName>
    </submittedName>
</protein>
<sequence length="176" mass="19956">MKKWIFAVVGIIFVGCLVLFSDRTKADDETTKLNIGVLGSYALDSKLFEMHRIEENGLSSRNFDAILVTKDYINDADQESLKARLRAVKLPILFADFGDKSSLAFMNTELHLADIEMLEKAEIQMFYVSPNGEHATYGIFETDEVSLKQLNQAVDLVPRVKNLKEWEVEMASMVIE</sequence>
<dbReference type="AlphaFoldDB" id="A0A841Z2R4"/>
<dbReference type="EMBL" id="JAARRL010000001">
    <property type="protein sequence ID" value="MBC1498992.1"/>
    <property type="molecule type" value="Genomic_DNA"/>
</dbReference>
<dbReference type="Proteomes" id="UP000564536">
    <property type="component" value="Unassembled WGS sequence"/>
</dbReference>
<evidence type="ECO:0000313" key="2">
    <source>
        <dbReference type="Proteomes" id="UP000564536"/>
    </source>
</evidence>
<name>A0A841Z2R4_9LIST</name>
<organism evidence="1 2">
    <name type="scientific">Listeria weihenstephanensis</name>
    <dbReference type="NCBI Taxonomy" id="1006155"/>
    <lineage>
        <taxon>Bacteria</taxon>
        <taxon>Bacillati</taxon>
        <taxon>Bacillota</taxon>
        <taxon>Bacilli</taxon>
        <taxon>Bacillales</taxon>
        <taxon>Listeriaceae</taxon>
        <taxon>Listeria</taxon>
    </lineage>
</organism>
<comment type="caution">
    <text evidence="1">The sequence shown here is derived from an EMBL/GenBank/DDBJ whole genome shotgun (WGS) entry which is preliminary data.</text>
</comment>
<gene>
    <name evidence="1" type="ORF">HB943_00155</name>
</gene>
<accession>A0A841Z2R4</accession>
<evidence type="ECO:0000313" key="1">
    <source>
        <dbReference type="EMBL" id="MBC1498992.1"/>
    </source>
</evidence>
<dbReference type="RefSeq" id="WP_185423750.1">
    <property type="nucleotide sequence ID" value="NZ_JAARRL010000001.1"/>
</dbReference>
<reference evidence="1 2" key="1">
    <citation type="submission" date="2020-03" db="EMBL/GenBank/DDBJ databases">
        <title>Soil Listeria distribution.</title>
        <authorList>
            <person name="Liao J."/>
            <person name="Wiedmann M."/>
        </authorList>
    </citation>
    <scope>NUCLEOTIDE SEQUENCE [LARGE SCALE GENOMIC DNA]</scope>
    <source>
        <strain evidence="1 2">FSL L7-1523</strain>
    </source>
</reference>